<accession>A0A1I1G9F4</accession>
<organism evidence="3 4">
    <name type="scientific">Flexibacter flexilis DSM 6793</name>
    <dbReference type="NCBI Taxonomy" id="927664"/>
    <lineage>
        <taxon>Bacteria</taxon>
        <taxon>Pseudomonadati</taxon>
        <taxon>Bacteroidota</taxon>
        <taxon>Cytophagia</taxon>
        <taxon>Cytophagales</taxon>
        <taxon>Flexibacteraceae</taxon>
        <taxon>Flexibacter</taxon>
    </lineage>
</organism>
<keyword evidence="1" id="KW-1133">Transmembrane helix</keyword>
<dbReference type="Pfam" id="PF11127">
    <property type="entry name" value="YgaP-like_TM"/>
    <property type="match status" value="1"/>
</dbReference>
<keyword evidence="4" id="KW-1185">Reference proteome</keyword>
<feature type="transmembrane region" description="Helical" evidence="1">
    <location>
        <begin position="12"/>
        <end position="37"/>
    </location>
</feature>
<dbReference type="Gene3D" id="6.10.140.1340">
    <property type="match status" value="1"/>
</dbReference>
<proteinExistence type="predicted"/>
<dbReference type="STRING" id="927664.SAMN05421780_102504"/>
<evidence type="ECO:0000313" key="3">
    <source>
        <dbReference type="EMBL" id="SFC08205.1"/>
    </source>
</evidence>
<dbReference type="Proteomes" id="UP000199514">
    <property type="component" value="Unassembled WGS sequence"/>
</dbReference>
<reference evidence="3 4" key="1">
    <citation type="submission" date="2016-10" db="EMBL/GenBank/DDBJ databases">
        <authorList>
            <person name="de Groot N.N."/>
        </authorList>
    </citation>
    <scope>NUCLEOTIDE SEQUENCE [LARGE SCALE GENOMIC DNA]</scope>
    <source>
        <strain evidence="3 4">DSM 6793</strain>
    </source>
</reference>
<evidence type="ECO:0000313" key="4">
    <source>
        <dbReference type="Proteomes" id="UP000199514"/>
    </source>
</evidence>
<dbReference type="EMBL" id="FOLE01000002">
    <property type="protein sequence ID" value="SFC08205.1"/>
    <property type="molecule type" value="Genomic_DNA"/>
</dbReference>
<name>A0A1I1G9F4_9BACT</name>
<dbReference type="AlphaFoldDB" id="A0A1I1G9F4"/>
<dbReference type="InterPro" id="IPR021309">
    <property type="entry name" value="YgaP-like_TM"/>
</dbReference>
<sequence length="68" mass="7443">MRERIVRAVAGVMVLLSIVLAYFVNIGWLGLTAFVGLNLFQSSMTRFCPLEKILDAFGVEKSETGCGC</sequence>
<gene>
    <name evidence="3" type="ORF">SAMN05421780_102504</name>
</gene>
<feature type="domain" description="Inner membrane protein YgaP-like transmembrane" evidence="2">
    <location>
        <begin position="3"/>
        <end position="55"/>
    </location>
</feature>
<dbReference type="RefSeq" id="WP_177199849.1">
    <property type="nucleotide sequence ID" value="NZ_FOLE01000002.1"/>
</dbReference>
<protein>
    <recommendedName>
        <fullName evidence="2">Inner membrane protein YgaP-like transmembrane domain-containing protein</fullName>
    </recommendedName>
</protein>
<keyword evidence="1" id="KW-0472">Membrane</keyword>
<evidence type="ECO:0000256" key="1">
    <source>
        <dbReference type="SAM" id="Phobius"/>
    </source>
</evidence>
<keyword evidence="1" id="KW-0812">Transmembrane</keyword>
<evidence type="ECO:0000259" key="2">
    <source>
        <dbReference type="Pfam" id="PF11127"/>
    </source>
</evidence>